<dbReference type="PRINTS" id="PR01270">
    <property type="entry name" value="HDASUPER"/>
</dbReference>
<gene>
    <name evidence="3" type="ORF">GPECTOR_1g451</name>
</gene>
<dbReference type="GO" id="GO:0005737">
    <property type="term" value="C:cytoplasm"/>
    <property type="evidence" value="ECO:0007669"/>
    <property type="project" value="TreeGrafter"/>
</dbReference>
<evidence type="ECO:0000256" key="1">
    <source>
        <dbReference type="SAM" id="MobiDB-lite"/>
    </source>
</evidence>
<dbReference type="InterPro" id="IPR023801">
    <property type="entry name" value="His_deacetylse_dom"/>
</dbReference>
<evidence type="ECO:0000313" key="3">
    <source>
        <dbReference type="EMBL" id="KXZ56504.1"/>
    </source>
</evidence>
<feature type="region of interest" description="Disordered" evidence="1">
    <location>
        <begin position="132"/>
        <end position="156"/>
    </location>
</feature>
<dbReference type="STRING" id="33097.A0A150H396"/>
<dbReference type="SUPFAM" id="SSF52768">
    <property type="entry name" value="Arginase/deacetylase"/>
    <property type="match status" value="1"/>
</dbReference>
<organism evidence="3 4">
    <name type="scientific">Gonium pectorale</name>
    <name type="common">Green alga</name>
    <dbReference type="NCBI Taxonomy" id="33097"/>
    <lineage>
        <taxon>Eukaryota</taxon>
        <taxon>Viridiplantae</taxon>
        <taxon>Chlorophyta</taxon>
        <taxon>core chlorophytes</taxon>
        <taxon>Chlorophyceae</taxon>
        <taxon>CS clade</taxon>
        <taxon>Chlamydomonadales</taxon>
        <taxon>Volvocaceae</taxon>
        <taxon>Gonium</taxon>
    </lineage>
</organism>
<dbReference type="EMBL" id="LSYV01000002">
    <property type="protein sequence ID" value="KXZ56504.1"/>
    <property type="molecule type" value="Genomic_DNA"/>
</dbReference>
<dbReference type="OrthoDB" id="424012at2759"/>
<evidence type="ECO:0000313" key="4">
    <source>
        <dbReference type="Proteomes" id="UP000075714"/>
    </source>
</evidence>
<feature type="region of interest" description="Disordered" evidence="1">
    <location>
        <begin position="489"/>
        <end position="511"/>
    </location>
</feature>
<dbReference type="PANTHER" id="PTHR10625:SF25">
    <property type="entry name" value="HISTONE DEACETYLASE 18-RELATED"/>
    <property type="match status" value="1"/>
</dbReference>
<dbReference type="Gene3D" id="3.40.800.20">
    <property type="entry name" value="Histone deacetylase domain"/>
    <property type="match status" value="1"/>
</dbReference>
<dbReference type="GO" id="GO:0000118">
    <property type="term" value="C:histone deacetylase complex"/>
    <property type="evidence" value="ECO:0007669"/>
    <property type="project" value="TreeGrafter"/>
</dbReference>
<feature type="compositionally biased region" description="Basic and acidic residues" evidence="1">
    <location>
        <begin position="233"/>
        <end position="243"/>
    </location>
</feature>
<accession>A0A150H396</accession>
<dbReference type="GO" id="GO:0004407">
    <property type="term" value="F:histone deacetylase activity"/>
    <property type="evidence" value="ECO:0007669"/>
    <property type="project" value="TreeGrafter"/>
</dbReference>
<dbReference type="PANTHER" id="PTHR10625">
    <property type="entry name" value="HISTONE DEACETYLASE HDAC1-RELATED"/>
    <property type="match status" value="1"/>
</dbReference>
<dbReference type="InterPro" id="IPR037138">
    <property type="entry name" value="His_deacetylse_dom_sf"/>
</dbReference>
<name>A0A150H396_GONPE</name>
<feature type="region of interest" description="Disordered" evidence="1">
    <location>
        <begin position="206"/>
        <end position="246"/>
    </location>
</feature>
<feature type="region of interest" description="Disordered" evidence="1">
    <location>
        <begin position="347"/>
        <end position="385"/>
    </location>
</feature>
<protein>
    <recommendedName>
        <fullName evidence="2">Histone deacetylase domain-containing protein</fullName>
    </recommendedName>
</protein>
<comment type="caution">
    <text evidence="3">The sequence shown here is derived from an EMBL/GenBank/DDBJ whole genome shotgun (WGS) entry which is preliminary data.</text>
</comment>
<feature type="region of interest" description="Disordered" evidence="1">
    <location>
        <begin position="1027"/>
        <end position="1063"/>
    </location>
</feature>
<dbReference type="GO" id="GO:0040029">
    <property type="term" value="P:epigenetic regulation of gene expression"/>
    <property type="evidence" value="ECO:0007669"/>
    <property type="project" value="TreeGrafter"/>
</dbReference>
<dbReference type="Pfam" id="PF00850">
    <property type="entry name" value="Hist_deacetyl"/>
    <property type="match status" value="1"/>
</dbReference>
<reference evidence="4" key="1">
    <citation type="journal article" date="2016" name="Nat. Commun.">
        <title>The Gonium pectorale genome demonstrates co-option of cell cycle regulation during the evolution of multicellularity.</title>
        <authorList>
            <person name="Hanschen E.R."/>
            <person name="Marriage T.N."/>
            <person name="Ferris P.J."/>
            <person name="Hamaji T."/>
            <person name="Toyoda A."/>
            <person name="Fujiyama A."/>
            <person name="Neme R."/>
            <person name="Noguchi H."/>
            <person name="Minakuchi Y."/>
            <person name="Suzuki M."/>
            <person name="Kawai-Toyooka H."/>
            <person name="Smith D.R."/>
            <person name="Sparks H."/>
            <person name="Anderson J."/>
            <person name="Bakaric R."/>
            <person name="Luria V."/>
            <person name="Karger A."/>
            <person name="Kirschner M.W."/>
            <person name="Durand P.M."/>
            <person name="Michod R.E."/>
            <person name="Nozaki H."/>
            <person name="Olson B.J."/>
        </authorList>
    </citation>
    <scope>NUCLEOTIDE SEQUENCE [LARGE SCALE GENOMIC DNA]</scope>
    <source>
        <strain evidence="4">NIES-2863</strain>
    </source>
</reference>
<feature type="compositionally biased region" description="Low complexity" evidence="1">
    <location>
        <begin position="489"/>
        <end position="501"/>
    </location>
</feature>
<evidence type="ECO:0000259" key="2">
    <source>
        <dbReference type="Pfam" id="PF00850"/>
    </source>
</evidence>
<feature type="compositionally biased region" description="Acidic residues" evidence="1">
    <location>
        <begin position="347"/>
        <end position="358"/>
    </location>
</feature>
<dbReference type="InterPro" id="IPR023696">
    <property type="entry name" value="Ureohydrolase_dom_sf"/>
</dbReference>
<keyword evidence="4" id="KW-1185">Reference proteome</keyword>
<dbReference type="Proteomes" id="UP000075714">
    <property type="component" value="Unassembled WGS sequence"/>
</dbReference>
<dbReference type="AlphaFoldDB" id="A0A150H396"/>
<dbReference type="InterPro" id="IPR000286">
    <property type="entry name" value="HDACs"/>
</dbReference>
<feature type="compositionally biased region" description="Polar residues" evidence="1">
    <location>
        <begin position="210"/>
        <end position="222"/>
    </location>
</feature>
<feature type="domain" description="Histone deacetylase" evidence="2">
    <location>
        <begin position="540"/>
        <end position="857"/>
    </location>
</feature>
<proteinExistence type="predicted"/>
<sequence length="1063" mass="109780">MGGTVLPSGASAAIPIAIAGVGASGRVRATTVHAQSSHAAASVGAGLGATGSSAAAAFRDRSFAQSVDHHFMQQHLTAQAAASQHQFFHASDGGAPASSPAHFVGSVSPSCGPSFQAPAPFPCAPADAANTASNADATTTAPPPASPSRPADGLAGGWQLSHEAAAAPVIHGQGSFSHSRNPAVTVQSVAEAEEDEDEGAEADMMDGANSLASSGCGQSPQRILTAAGGAGRADAHPHPHSTVDEDGDEEFEDAVEVQHDNEQHVYYFSTVTTDGYGVGVGREGVPVAVPPPPHAHTHPHGERMRNADYPSVASPDRLINGDVLRQHGAGSMPMGGGVYYNDAETLEDEEGDEDEEASLDGHMDHRSTYGSCQIGGRGHEQDLDPAEHVLDEEDADEGEEEEEDEPYTGGAAAGVAAAGAASVAGWGAGGASVFSYAMPQHTCANCTRRFFGPACRSCGQLAGVEVVAPEVLAAAVQCMEDGAAATAPTAATSADRAQAQTHAGESGSRGSGVLLAYDDRCRTHMEEEVPGCTEGKGRSHPERPERVAAIMARLQGAGLLTRFERILGREATTAELVAAHDPNLVSELEAATEAAARQAERAAARRAGLPVPEQEESDMGMGSAYGRRSPYILDCYFNASTAACARLAAGSAAEVARRVVSGAARHGAAIIRPPGHHAETSVAMGFCYYNNAAVAARAAQAAGARRVLIMDWDVHHGNGTQRIFYDDPSVLYISTHRFDHGSFYPGTGDAEETGEHAGVGFTVNVPWNCSGVRDVDMLAAFRHVVMPVAEEFRPDLVVISAGFDAVEGDPLGGCRVTPAAFGHFAAQLSSLAPAVLLLEGGYNLTATAAATEACLRVLLGEQPAPLQGCSAIASGGTSSGGMSVASPRDAATAAEDPWVAAGLDGVSESAVESLRKTLRVQSQYWQAAREHHAVVEAAVEHRRRRELVHLQVQDSWGWRMPVTTAPPPSPPPLPPPSVVTVAQATEKPSLGAAADGFSMAVASHPSPQHAAADGHTQLPQSAAPLELEGGKQEPPRQADISMAGGSMDYGEEQLMGMGDTHMY</sequence>